<dbReference type="EnsemblPlants" id="AVESA.00010b.r2.4CG1307840.2">
    <property type="protein sequence ID" value="AVESA.00010b.r2.4CG1307840.2.CDS"/>
    <property type="gene ID" value="AVESA.00010b.r2.4CG1307840"/>
</dbReference>
<evidence type="ECO:0000313" key="2">
    <source>
        <dbReference type="Proteomes" id="UP001732700"/>
    </source>
</evidence>
<keyword evidence="2" id="KW-1185">Reference proteome</keyword>
<reference evidence="1" key="1">
    <citation type="submission" date="2021-05" db="EMBL/GenBank/DDBJ databases">
        <authorList>
            <person name="Scholz U."/>
            <person name="Mascher M."/>
            <person name="Fiebig A."/>
        </authorList>
    </citation>
    <scope>NUCLEOTIDE SEQUENCE [LARGE SCALE GENOMIC DNA]</scope>
</reference>
<dbReference type="Proteomes" id="UP001732700">
    <property type="component" value="Chromosome 4C"/>
</dbReference>
<evidence type="ECO:0000313" key="1">
    <source>
        <dbReference type="EnsemblPlants" id="AVESA.00010b.r2.4CG1307840.2.CDS"/>
    </source>
</evidence>
<protein>
    <submittedName>
        <fullName evidence="1">Uncharacterized protein</fullName>
    </submittedName>
</protein>
<reference evidence="1" key="2">
    <citation type="submission" date="2025-09" db="UniProtKB">
        <authorList>
            <consortium name="EnsemblPlants"/>
        </authorList>
    </citation>
    <scope>IDENTIFICATION</scope>
</reference>
<name>A0ACD5WV02_AVESA</name>
<sequence>MSDRSQRRKSLRLKDIHVIYSEDRETEFYPLMCIKTEFIDPEEATSCPIGSRSCSGAILALPSPSETNVASVADNEVEKDVSLRDLRARYKAKTLKTQNLSMNLENEKPYEEVDLDEPLIALKQKRQKTSLHKAKKKIDAPANVEDTMSKRDRTSPIQACSLDTTLHYSRTVKPRRRAPDLEHSEIENAIDHSKEMVRKDICSAEVENRICCRIETLVHEEAAVSTFCEKNSFEHSCVELHQVPLEDNGCVQQPGFIIQPIELNVSDHSCELTHSVEAYLDDNVLQNKTANIVSSSDCIDEVSNHQTPLDDISISDVNTSSTGSELLLCSVSQSCDDHIDKDEYCYSENIKAVEDSSLTDEIDNMQSDSCGSTEGNCTSPEAVQMEAEGQLDSVVCHGVRTNDMLLHMNVEQAATDYNFSFDKILDLVHPANFDTPDGQLESIVFDALNNHVQRKRSDTKTFLGVSDSAVILSPPDEANTAHDSQLFSANDMAGSPKDMNQLNYAMSSDICRSVNDQVSIEDLGFQHQLFQACVDMDQSGCVPSESSSVSKEIQEIPAGASNPVNHQKTSAQTKNSEFYTDEESIEEHTPKKLLSKRKIMSPTSQEKLCHALTGIDLRGVERLSKKLCYL</sequence>
<accession>A0ACD5WV02</accession>
<proteinExistence type="predicted"/>
<organism evidence="1 2">
    <name type="scientific">Avena sativa</name>
    <name type="common">Oat</name>
    <dbReference type="NCBI Taxonomy" id="4498"/>
    <lineage>
        <taxon>Eukaryota</taxon>
        <taxon>Viridiplantae</taxon>
        <taxon>Streptophyta</taxon>
        <taxon>Embryophyta</taxon>
        <taxon>Tracheophyta</taxon>
        <taxon>Spermatophyta</taxon>
        <taxon>Magnoliopsida</taxon>
        <taxon>Liliopsida</taxon>
        <taxon>Poales</taxon>
        <taxon>Poaceae</taxon>
        <taxon>BOP clade</taxon>
        <taxon>Pooideae</taxon>
        <taxon>Poodae</taxon>
        <taxon>Poeae</taxon>
        <taxon>Poeae Chloroplast Group 1 (Aveneae type)</taxon>
        <taxon>Aveninae</taxon>
        <taxon>Avena</taxon>
    </lineage>
</organism>